<name>A0A9Q0DBP1_9TELE</name>
<feature type="region of interest" description="Disordered" evidence="5">
    <location>
        <begin position="373"/>
        <end position="521"/>
    </location>
</feature>
<evidence type="ECO:0000256" key="2">
    <source>
        <dbReference type="ARBA" id="ARBA00023163"/>
    </source>
</evidence>
<dbReference type="Proteomes" id="UP001148018">
    <property type="component" value="Unassembled WGS sequence"/>
</dbReference>
<sequence length="844" mass="89991">MEDPPASRQQAHTDPPHHHYHHQHHHQHHHQQNQHHTTLNRCTLTRLQSPGPGYGSSSSATAACKPPLPDPLPEPAGCGTDPSNAAAADRDGPSGEGPDVAAGRPGEHLDARVWDGRGGSCGSSAASEFYGQDDYGLFKGGGGEEEGGERDVRDRFDSFVFLDGVGDEPSYERWNADGYDAPYEPVYDERAAGAFHHRGGHRRSGPDQDPGPGQSCGEGVACSSGGGRRDGWDGDFQGRRYEAQRLDSFSEAFRAYGRRGFPGYGTPSTVPGRSSDTYLPSLPSPPHLSQLLTSLLSPPPTPLPPPCCPLSPTLPPHGDGPPPFGTSAWGLLPVRREVEAVQLFPRGVPPPSHRRTPAGVIWKLPGLPRSCDPRAVAEGNLGANHGDAFDGPPDHQRVPMAPESSFISCSPLTPSSSSSSPSFTSSFPTPLSPLHHPPHPPSHLPSAHQGKQEGRGASCTPEAQEGHGASCTPEAQEVQSGSPSQSYPKNGTPSTYRGTTFPSMLHSRGDGQRRGRYTPRPILNPFRQGCVDAPCINVGPDFQAEVPARCLQWAESPGGPAEESSPGERLLWKPFTSLEESVAVQGHVEGLLSMCNSSCLPGGGANTELALHCLHHCHGDTMAALKMLMLSLPTATGDYHYSGSDTWTDQERTVFSEGLRTLGKDFSLMQTMPMRTLLGPERAVPAAPLATFFPCKMCGKMFYKIKSRNAHMKIHRQPQQGDWSDRRLQPQLTPPAGHGPNAPHRLNPPPGPGLCGHLLQPQASPGAFSFHSHSHGHPDSAVLNLCGQNGIGPLMSGFGDVSHHADHLGVSGGDASDSGAANQRVALTAPSPVHHQSLWTLWMG</sequence>
<feature type="compositionally biased region" description="Low complexity" evidence="5">
    <location>
        <begin position="404"/>
        <end position="434"/>
    </location>
</feature>
<dbReference type="GO" id="GO:0003714">
    <property type="term" value="F:transcription corepressor activity"/>
    <property type="evidence" value="ECO:0007669"/>
    <property type="project" value="TreeGrafter"/>
</dbReference>
<evidence type="ECO:0000313" key="9">
    <source>
        <dbReference type="Proteomes" id="UP001148018"/>
    </source>
</evidence>
<feature type="compositionally biased region" description="Basic residues" evidence="5">
    <location>
        <begin position="18"/>
        <end position="33"/>
    </location>
</feature>
<dbReference type="PANTHER" id="PTHR16089:SF43">
    <property type="match status" value="1"/>
</dbReference>
<accession>A0A9Q0DBP1</accession>
<dbReference type="PROSITE" id="PS00028">
    <property type="entry name" value="ZINC_FINGER_C2H2_1"/>
    <property type="match status" value="1"/>
</dbReference>
<dbReference type="EMBL" id="JANIIK010000118">
    <property type="protein sequence ID" value="KAJ3585563.1"/>
    <property type="molecule type" value="Genomic_DNA"/>
</dbReference>
<feature type="region of interest" description="Disordered" evidence="5">
    <location>
        <begin position="260"/>
        <end position="328"/>
    </location>
</feature>
<feature type="domain" description="ELM2" evidence="7">
    <location>
        <begin position="534"/>
        <end position="632"/>
    </location>
</feature>
<keyword evidence="4" id="KW-0863">Zinc-finger</keyword>
<feature type="domain" description="C2H2-type" evidence="6">
    <location>
        <begin position="693"/>
        <end position="720"/>
    </location>
</feature>
<reference evidence="8" key="1">
    <citation type="submission" date="2022-07" db="EMBL/GenBank/DDBJ databases">
        <title>Chromosome-level genome of Muraenolepis orangiensis.</title>
        <authorList>
            <person name="Kim J."/>
        </authorList>
    </citation>
    <scope>NUCLEOTIDE SEQUENCE</scope>
    <source>
        <strain evidence="8">KU_S4_2022</strain>
        <tissue evidence="8">Muscle</tissue>
    </source>
</reference>
<feature type="compositionally biased region" description="Polar residues" evidence="5">
    <location>
        <begin position="266"/>
        <end position="278"/>
    </location>
</feature>
<proteinExistence type="predicted"/>
<keyword evidence="3" id="KW-0539">Nucleus</keyword>
<keyword evidence="4" id="KW-0862">Zinc</keyword>
<dbReference type="GO" id="GO:0005667">
    <property type="term" value="C:transcription regulator complex"/>
    <property type="evidence" value="ECO:0007669"/>
    <property type="project" value="TreeGrafter"/>
</dbReference>
<feature type="compositionally biased region" description="Basic and acidic residues" evidence="5">
    <location>
        <begin position="105"/>
        <end position="115"/>
    </location>
</feature>
<evidence type="ECO:0000313" key="8">
    <source>
        <dbReference type="EMBL" id="KAJ3585563.1"/>
    </source>
</evidence>
<feature type="compositionally biased region" description="Pro residues" evidence="5">
    <location>
        <begin position="297"/>
        <end position="324"/>
    </location>
</feature>
<dbReference type="InterPro" id="IPR000949">
    <property type="entry name" value="ELM2_dom"/>
</dbReference>
<keyword evidence="1" id="KW-0805">Transcription regulation</keyword>
<dbReference type="GO" id="GO:0006357">
    <property type="term" value="P:regulation of transcription by RNA polymerase II"/>
    <property type="evidence" value="ECO:0007669"/>
    <property type="project" value="TreeGrafter"/>
</dbReference>
<dbReference type="Pfam" id="PF01448">
    <property type="entry name" value="ELM2"/>
    <property type="match status" value="1"/>
</dbReference>
<dbReference type="SMART" id="SM01189">
    <property type="entry name" value="ELM2"/>
    <property type="match status" value="1"/>
</dbReference>
<gene>
    <name evidence="8" type="ORF">NHX12_014282</name>
</gene>
<feature type="compositionally biased region" description="Low complexity" evidence="5">
    <location>
        <begin position="49"/>
        <end position="59"/>
    </location>
</feature>
<feature type="compositionally biased region" description="Polar residues" evidence="5">
    <location>
        <begin position="477"/>
        <end position="502"/>
    </location>
</feature>
<keyword evidence="4" id="KW-0479">Metal-binding</keyword>
<protein>
    <recommendedName>
        <fullName evidence="10">C2H2-type domain-containing protein</fullName>
    </recommendedName>
</protein>
<evidence type="ECO:0000256" key="4">
    <source>
        <dbReference type="PROSITE-ProRule" id="PRU00042"/>
    </source>
</evidence>
<dbReference type="GO" id="GO:0000118">
    <property type="term" value="C:histone deacetylase complex"/>
    <property type="evidence" value="ECO:0007669"/>
    <property type="project" value="TreeGrafter"/>
</dbReference>
<feature type="region of interest" description="Disordered" evidence="5">
    <location>
        <begin position="713"/>
        <end position="759"/>
    </location>
</feature>
<feature type="compositionally biased region" description="Low complexity" evidence="5">
    <location>
        <begin position="287"/>
        <end position="296"/>
    </location>
</feature>
<evidence type="ECO:0000259" key="6">
    <source>
        <dbReference type="PROSITE" id="PS50157"/>
    </source>
</evidence>
<evidence type="ECO:0000256" key="3">
    <source>
        <dbReference type="ARBA" id="ARBA00023242"/>
    </source>
</evidence>
<comment type="caution">
    <text evidence="8">The sequence shown here is derived from an EMBL/GenBank/DDBJ whole genome shotgun (WGS) entry which is preliminary data.</text>
</comment>
<dbReference type="PANTHER" id="PTHR16089">
    <property type="entry name" value="REST COREPRESSOR COREST PROTEIN-RELATED"/>
    <property type="match status" value="1"/>
</dbReference>
<dbReference type="PROSITE" id="PS51156">
    <property type="entry name" value="ELM2"/>
    <property type="match status" value="1"/>
</dbReference>
<evidence type="ECO:0000259" key="7">
    <source>
        <dbReference type="PROSITE" id="PS51156"/>
    </source>
</evidence>
<keyword evidence="2" id="KW-0804">Transcription</keyword>
<keyword evidence="9" id="KW-1185">Reference proteome</keyword>
<organism evidence="8 9">
    <name type="scientific">Muraenolepis orangiensis</name>
    <name type="common">Patagonian moray cod</name>
    <dbReference type="NCBI Taxonomy" id="630683"/>
    <lineage>
        <taxon>Eukaryota</taxon>
        <taxon>Metazoa</taxon>
        <taxon>Chordata</taxon>
        <taxon>Craniata</taxon>
        <taxon>Vertebrata</taxon>
        <taxon>Euteleostomi</taxon>
        <taxon>Actinopterygii</taxon>
        <taxon>Neopterygii</taxon>
        <taxon>Teleostei</taxon>
        <taxon>Neoteleostei</taxon>
        <taxon>Acanthomorphata</taxon>
        <taxon>Zeiogadaria</taxon>
        <taxon>Gadariae</taxon>
        <taxon>Gadiformes</taxon>
        <taxon>Muraenolepidoidei</taxon>
        <taxon>Muraenolepididae</taxon>
        <taxon>Muraenolepis</taxon>
    </lineage>
</organism>
<evidence type="ECO:0000256" key="1">
    <source>
        <dbReference type="ARBA" id="ARBA00023015"/>
    </source>
</evidence>
<dbReference type="InterPro" id="IPR051066">
    <property type="entry name" value="Trans_reg/Corepressor"/>
</dbReference>
<dbReference type="PROSITE" id="PS50157">
    <property type="entry name" value="ZINC_FINGER_C2H2_2"/>
    <property type="match status" value="1"/>
</dbReference>
<dbReference type="GO" id="GO:0008270">
    <property type="term" value="F:zinc ion binding"/>
    <property type="evidence" value="ECO:0007669"/>
    <property type="project" value="UniProtKB-KW"/>
</dbReference>
<feature type="region of interest" description="Disordered" evidence="5">
    <location>
        <begin position="1"/>
        <end position="153"/>
    </location>
</feature>
<evidence type="ECO:0000256" key="5">
    <source>
        <dbReference type="SAM" id="MobiDB-lite"/>
    </source>
</evidence>
<feature type="compositionally biased region" description="Basic and acidic residues" evidence="5">
    <location>
        <begin position="227"/>
        <end position="236"/>
    </location>
</feature>
<dbReference type="OrthoDB" id="10258692at2759"/>
<evidence type="ECO:0008006" key="10">
    <source>
        <dbReference type="Google" id="ProtNLM"/>
    </source>
</evidence>
<feature type="compositionally biased region" description="Polar residues" evidence="5">
    <location>
        <begin position="37"/>
        <end position="48"/>
    </location>
</feature>
<dbReference type="InterPro" id="IPR013087">
    <property type="entry name" value="Znf_C2H2_type"/>
</dbReference>
<feature type="region of interest" description="Disordered" evidence="5">
    <location>
        <begin position="190"/>
        <end position="236"/>
    </location>
</feature>
<dbReference type="AlphaFoldDB" id="A0A9Q0DBP1"/>